<dbReference type="PANTHER" id="PTHR47053">
    <property type="entry name" value="MUREIN DD-ENDOPEPTIDASE MEPH-RELATED"/>
    <property type="match status" value="1"/>
</dbReference>
<dbReference type="Gene3D" id="3.90.1720.10">
    <property type="entry name" value="endopeptidase domain like (from Nostoc punctiforme)"/>
    <property type="match status" value="1"/>
</dbReference>
<keyword evidence="2" id="KW-0645">Protease</keyword>
<dbReference type="SUPFAM" id="SSF54001">
    <property type="entry name" value="Cysteine proteinases"/>
    <property type="match status" value="1"/>
</dbReference>
<feature type="chain" id="PRO_5045541175" evidence="5">
    <location>
        <begin position="21"/>
        <end position="191"/>
    </location>
</feature>
<accession>A0ABX7XGD7</accession>
<keyword evidence="8" id="KW-1185">Reference proteome</keyword>
<sequence length="191" mass="21001">MLYFLAVVFSLIVVSCGSSTKVTSYRKTANKVYSKINSANKYPSKGKSSSSSSTVYRSTNKTYTSKDTNNVLSTAKSFLGVPYKYGGTTRSGFDCSGLVFVSFDKVDLKLPRVSSQQAQEGREIKISEAREGDLVFFNTSGNSISHVGIIESIEKSGEIKFIHSSTSKGVIISSMDENYWKTRFVKAVRLL</sequence>
<dbReference type="PANTHER" id="PTHR47053:SF1">
    <property type="entry name" value="MUREIN DD-ENDOPEPTIDASE MEPH-RELATED"/>
    <property type="match status" value="1"/>
</dbReference>
<evidence type="ECO:0000313" key="7">
    <source>
        <dbReference type="EMBL" id="QTV07008.1"/>
    </source>
</evidence>
<protein>
    <submittedName>
        <fullName evidence="7">C40 family peptidase</fullName>
    </submittedName>
</protein>
<dbReference type="Pfam" id="PF00877">
    <property type="entry name" value="NLPC_P60"/>
    <property type="match status" value="1"/>
</dbReference>
<reference evidence="8" key="2">
    <citation type="submission" date="2021-04" db="EMBL/GenBank/DDBJ databases">
        <title>Taxonomy of Flavobacteriaceae bacterium ZY171143.</title>
        <authorList>
            <person name="Li F."/>
        </authorList>
    </citation>
    <scope>NUCLEOTIDE SEQUENCE [LARGE SCALE GENOMIC DNA]</scope>
    <source>
        <strain evidence="8">ZY171143</strain>
    </source>
</reference>
<evidence type="ECO:0000256" key="4">
    <source>
        <dbReference type="ARBA" id="ARBA00022807"/>
    </source>
</evidence>
<evidence type="ECO:0000256" key="3">
    <source>
        <dbReference type="ARBA" id="ARBA00022801"/>
    </source>
</evidence>
<evidence type="ECO:0000313" key="8">
    <source>
        <dbReference type="Proteomes" id="UP000672011"/>
    </source>
</evidence>
<feature type="domain" description="NlpC/P60" evidence="6">
    <location>
        <begin position="65"/>
        <end position="191"/>
    </location>
</feature>
<proteinExistence type="inferred from homology"/>
<dbReference type="PROSITE" id="PS51935">
    <property type="entry name" value="NLPC_P60"/>
    <property type="match status" value="1"/>
</dbReference>
<keyword evidence="4" id="KW-0788">Thiol protease</keyword>
<evidence type="ECO:0000256" key="2">
    <source>
        <dbReference type="ARBA" id="ARBA00022670"/>
    </source>
</evidence>
<evidence type="ECO:0000256" key="5">
    <source>
        <dbReference type="SAM" id="SignalP"/>
    </source>
</evidence>
<name>A0ABX7XGD7_9FLAO</name>
<organism evidence="7 8">
    <name type="scientific">Faecalibacter bovis</name>
    <dbReference type="NCBI Taxonomy" id="2898187"/>
    <lineage>
        <taxon>Bacteria</taxon>
        <taxon>Pseudomonadati</taxon>
        <taxon>Bacteroidota</taxon>
        <taxon>Flavobacteriia</taxon>
        <taxon>Flavobacteriales</taxon>
        <taxon>Weeksellaceae</taxon>
        <taxon>Faecalibacter</taxon>
    </lineage>
</organism>
<dbReference type="InterPro" id="IPR000064">
    <property type="entry name" value="NLP_P60_dom"/>
</dbReference>
<keyword evidence="3" id="KW-0378">Hydrolase</keyword>
<dbReference type="InterPro" id="IPR038765">
    <property type="entry name" value="Papain-like_cys_pep_sf"/>
</dbReference>
<gene>
    <name evidence="7" type="ORF">J9309_00540</name>
</gene>
<dbReference type="Proteomes" id="UP000672011">
    <property type="component" value="Chromosome"/>
</dbReference>
<dbReference type="InterPro" id="IPR051202">
    <property type="entry name" value="Peptidase_C40"/>
</dbReference>
<evidence type="ECO:0000256" key="1">
    <source>
        <dbReference type="ARBA" id="ARBA00007074"/>
    </source>
</evidence>
<dbReference type="EMBL" id="CP072842">
    <property type="protein sequence ID" value="QTV07008.1"/>
    <property type="molecule type" value="Genomic_DNA"/>
</dbReference>
<keyword evidence="5" id="KW-0732">Signal</keyword>
<feature type="signal peptide" evidence="5">
    <location>
        <begin position="1"/>
        <end position="20"/>
    </location>
</feature>
<reference evidence="7 8" key="1">
    <citation type="journal article" date="2021" name="Int. J. Syst. Evol. Microbiol.">
        <title>Faecalibacter bovis sp. nov., isolated from cow faeces.</title>
        <authorList>
            <person name="Li F."/>
            <person name="Zhao W."/>
            <person name="Hong Q."/>
            <person name="Shao Q."/>
            <person name="Song J."/>
            <person name="Yang S."/>
        </authorList>
    </citation>
    <scope>NUCLEOTIDE SEQUENCE [LARGE SCALE GENOMIC DNA]</scope>
    <source>
        <strain evidence="7 8">ZY171143</strain>
    </source>
</reference>
<comment type="similarity">
    <text evidence="1">Belongs to the peptidase C40 family.</text>
</comment>
<evidence type="ECO:0000259" key="6">
    <source>
        <dbReference type="PROSITE" id="PS51935"/>
    </source>
</evidence>